<dbReference type="InterPro" id="IPR039430">
    <property type="entry name" value="Thymidylate_kin-like_dom"/>
</dbReference>
<dbReference type="FunFam" id="3.40.50.300:FF:000225">
    <property type="entry name" value="Thymidylate kinase"/>
    <property type="match status" value="1"/>
</dbReference>
<dbReference type="Pfam" id="PF02223">
    <property type="entry name" value="Thymidylate_kin"/>
    <property type="match status" value="1"/>
</dbReference>
<evidence type="ECO:0000256" key="4">
    <source>
        <dbReference type="ARBA" id="ARBA00022679"/>
    </source>
</evidence>
<dbReference type="GO" id="GO:0006233">
    <property type="term" value="P:dTDP biosynthetic process"/>
    <property type="evidence" value="ECO:0007669"/>
    <property type="project" value="InterPro"/>
</dbReference>
<protein>
    <recommendedName>
        <fullName evidence="3 12">Thymidylate kinase</fullName>
        <ecNumber evidence="2 12">2.7.4.9</ecNumber>
    </recommendedName>
    <alternativeName>
        <fullName evidence="9 12">dTMP kinase</fullName>
    </alternativeName>
</protein>
<evidence type="ECO:0000256" key="9">
    <source>
        <dbReference type="ARBA" id="ARBA00029962"/>
    </source>
</evidence>
<dbReference type="AlphaFoldDB" id="A0A0P1MMX5"/>
<gene>
    <name evidence="12" type="primary">tmk</name>
    <name evidence="14" type="ORF">JGI23_00244</name>
</gene>
<organism evidence="14 15">
    <name type="scientific">Candidatus Chryseopegocella kryptomonas</name>
    <dbReference type="NCBI Taxonomy" id="1633643"/>
    <lineage>
        <taxon>Bacteria</taxon>
        <taxon>Pseudomonadati</taxon>
        <taxon>Candidatus Kryptoniota</taxon>
        <taxon>Candidatus Chryseopegocella</taxon>
    </lineage>
</organism>
<sequence>MLITFEGVDLCGKTTQAEILIKRLKDLGYDVVFVREPGGTKISEMIRDILLDLRNLEMDSITELFLFSASRAQLVKEIILPALNSGKIVICDRFYDSTLAYQGYGRGIDIEKIKVINELASSGLVPDVTFLIDIPVDEIYRRKSKVIETGGVKNSTDRMESSGVEFYERVRRGYLEIAKMSERFVVIDGTMGIDEISEKIWSIVFEKLKLQVR</sequence>
<evidence type="ECO:0000313" key="14">
    <source>
        <dbReference type="EMBL" id="CUS97118.1"/>
    </source>
</evidence>
<dbReference type="GO" id="GO:0004798">
    <property type="term" value="F:dTMP kinase activity"/>
    <property type="evidence" value="ECO:0007669"/>
    <property type="project" value="UniProtKB-UniRule"/>
</dbReference>
<evidence type="ECO:0000256" key="1">
    <source>
        <dbReference type="ARBA" id="ARBA00009776"/>
    </source>
</evidence>
<dbReference type="GO" id="GO:0005829">
    <property type="term" value="C:cytosol"/>
    <property type="evidence" value="ECO:0007669"/>
    <property type="project" value="TreeGrafter"/>
</dbReference>
<comment type="caution">
    <text evidence="12">Lacks conserved residue(s) required for the propagation of feature annotation.</text>
</comment>
<evidence type="ECO:0000256" key="3">
    <source>
        <dbReference type="ARBA" id="ARBA00017144"/>
    </source>
</evidence>
<dbReference type="CDD" id="cd01672">
    <property type="entry name" value="TMPK"/>
    <property type="match status" value="1"/>
</dbReference>
<dbReference type="HAMAP" id="MF_00165">
    <property type="entry name" value="Thymidylate_kinase"/>
    <property type="match status" value="1"/>
</dbReference>
<keyword evidence="7 12" id="KW-0418">Kinase</keyword>
<keyword evidence="15" id="KW-1185">Reference proteome</keyword>
<evidence type="ECO:0000256" key="11">
    <source>
        <dbReference type="ARBA" id="ARBA00057735"/>
    </source>
</evidence>
<name>A0A0P1MMX5_9BACT</name>
<dbReference type="RefSeq" id="WP_092347202.1">
    <property type="nucleotide sequence ID" value="NZ_CZVW01000002.1"/>
</dbReference>
<feature type="domain" description="Thymidylate kinase-like" evidence="13">
    <location>
        <begin position="5"/>
        <end position="200"/>
    </location>
</feature>
<dbReference type="GO" id="GO:0005524">
    <property type="term" value="F:ATP binding"/>
    <property type="evidence" value="ECO:0007669"/>
    <property type="project" value="UniProtKB-UniRule"/>
</dbReference>
<keyword evidence="6 12" id="KW-0547">Nucleotide-binding</keyword>
<dbReference type="PANTHER" id="PTHR10344:SF4">
    <property type="entry name" value="UMP-CMP KINASE 2, MITOCHONDRIAL"/>
    <property type="match status" value="1"/>
</dbReference>
<evidence type="ECO:0000256" key="12">
    <source>
        <dbReference type="HAMAP-Rule" id="MF_00165"/>
    </source>
</evidence>
<dbReference type="PANTHER" id="PTHR10344">
    <property type="entry name" value="THYMIDYLATE KINASE"/>
    <property type="match status" value="1"/>
</dbReference>
<dbReference type="PROSITE" id="PS01331">
    <property type="entry name" value="THYMIDYLATE_KINASE"/>
    <property type="match status" value="1"/>
</dbReference>
<evidence type="ECO:0000256" key="6">
    <source>
        <dbReference type="ARBA" id="ARBA00022741"/>
    </source>
</evidence>
<dbReference type="EC" id="2.7.4.9" evidence="2 12"/>
<dbReference type="GO" id="GO:0006235">
    <property type="term" value="P:dTTP biosynthetic process"/>
    <property type="evidence" value="ECO:0007669"/>
    <property type="project" value="UniProtKB-UniRule"/>
</dbReference>
<dbReference type="OrthoDB" id="9774907at2"/>
<keyword evidence="8 12" id="KW-0067">ATP-binding</keyword>
<evidence type="ECO:0000256" key="8">
    <source>
        <dbReference type="ARBA" id="ARBA00022840"/>
    </source>
</evidence>
<dbReference type="InterPro" id="IPR018095">
    <property type="entry name" value="Thymidylate_kin_CS"/>
</dbReference>
<reference evidence="15" key="1">
    <citation type="submission" date="2015-11" db="EMBL/GenBank/DDBJ databases">
        <authorList>
            <person name="Varghese N."/>
        </authorList>
    </citation>
    <scope>NUCLEOTIDE SEQUENCE [LARGE SCALE GENOMIC DNA]</scope>
    <source>
        <strain evidence="15">JGI-23</strain>
    </source>
</reference>
<keyword evidence="5 12" id="KW-0545">Nucleotide biosynthesis</keyword>
<evidence type="ECO:0000256" key="7">
    <source>
        <dbReference type="ARBA" id="ARBA00022777"/>
    </source>
</evidence>
<dbReference type="Gene3D" id="3.40.50.300">
    <property type="entry name" value="P-loop containing nucleotide triphosphate hydrolases"/>
    <property type="match status" value="1"/>
</dbReference>
<comment type="catalytic activity">
    <reaction evidence="10 12">
        <text>dTMP + ATP = dTDP + ADP</text>
        <dbReference type="Rhea" id="RHEA:13517"/>
        <dbReference type="ChEBI" id="CHEBI:30616"/>
        <dbReference type="ChEBI" id="CHEBI:58369"/>
        <dbReference type="ChEBI" id="CHEBI:63528"/>
        <dbReference type="ChEBI" id="CHEBI:456216"/>
        <dbReference type="EC" id="2.7.4.9"/>
    </reaction>
</comment>
<dbReference type="SUPFAM" id="SSF52540">
    <property type="entry name" value="P-loop containing nucleoside triphosphate hydrolases"/>
    <property type="match status" value="1"/>
</dbReference>
<evidence type="ECO:0000259" key="13">
    <source>
        <dbReference type="Pfam" id="PF02223"/>
    </source>
</evidence>
<evidence type="ECO:0000313" key="15">
    <source>
        <dbReference type="Proteomes" id="UP000199197"/>
    </source>
</evidence>
<dbReference type="EMBL" id="CZVW01000002">
    <property type="protein sequence ID" value="CUS97118.1"/>
    <property type="molecule type" value="Genomic_DNA"/>
</dbReference>
<proteinExistence type="inferred from homology"/>
<comment type="function">
    <text evidence="11 12">Phosphorylation of dTMP to form dTDP in both de novo and salvage pathways of dTTP synthesis.</text>
</comment>
<dbReference type="InterPro" id="IPR027417">
    <property type="entry name" value="P-loop_NTPase"/>
</dbReference>
<evidence type="ECO:0000256" key="10">
    <source>
        <dbReference type="ARBA" id="ARBA00048743"/>
    </source>
</evidence>
<accession>A0A0P1MMX5</accession>
<dbReference type="GO" id="GO:0006227">
    <property type="term" value="P:dUDP biosynthetic process"/>
    <property type="evidence" value="ECO:0007669"/>
    <property type="project" value="TreeGrafter"/>
</dbReference>
<evidence type="ECO:0000256" key="5">
    <source>
        <dbReference type="ARBA" id="ARBA00022727"/>
    </source>
</evidence>
<comment type="similarity">
    <text evidence="1 12">Belongs to the thymidylate kinase family.</text>
</comment>
<dbReference type="Proteomes" id="UP000199197">
    <property type="component" value="Unassembled WGS sequence"/>
</dbReference>
<dbReference type="NCBIfam" id="TIGR00041">
    <property type="entry name" value="DTMP_kinase"/>
    <property type="match status" value="1"/>
</dbReference>
<dbReference type="InterPro" id="IPR018094">
    <property type="entry name" value="Thymidylate_kinase"/>
</dbReference>
<keyword evidence="4 12" id="KW-0808">Transferase</keyword>
<evidence type="ECO:0000256" key="2">
    <source>
        <dbReference type="ARBA" id="ARBA00012980"/>
    </source>
</evidence>